<feature type="region of interest" description="Disordered" evidence="1">
    <location>
        <begin position="27"/>
        <end position="132"/>
    </location>
</feature>
<evidence type="ECO:0000256" key="1">
    <source>
        <dbReference type="SAM" id="MobiDB-lite"/>
    </source>
</evidence>
<keyword evidence="2" id="KW-0732">Signal</keyword>
<evidence type="ECO:0000313" key="3">
    <source>
        <dbReference type="EMBL" id="MDH6196391.1"/>
    </source>
</evidence>
<comment type="caution">
    <text evidence="3">The sequence shown here is derived from an EMBL/GenBank/DDBJ whole genome shotgun (WGS) entry which is preliminary data.</text>
</comment>
<dbReference type="RefSeq" id="WP_280833010.1">
    <property type="nucleotide sequence ID" value="NZ_JARXVE010000004.1"/>
</dbReference>
<proteinExistence type="predicted"/>
<dbReference type="EMBL" id="JARXVE010000004">
    <property type="protein sequence ID" value="MDH6196391.1"/>
    <property type="molecule type" value="Genomic_DNA"/>
</dbReference>
<sequence length="132" mass="12976">MKHKLFSASCLVAIAVIGAAPPASADNLHGFGCGTGAGTTMDATSTPGNSATSPGSPKNEPTINSPSGGKGGQAYNNARQGAAAPSNYDTSCGNVTAHGTGTPMQTTPSTVDFTNNSKATRPISHTGNGPTK</sequence>
<feature type="signal peptide" evidence="2">
    <location>
        <begin position="1"/>
        <end position="25"/>
    </location>
</feature>
<accession>A0ABT6L0B9</accession>
<reference evidence="3 4" key="1">
    <citation type="submission" date="2023-04" db="EMBL/GenBank/DDBJ databases">
        <title>Forest soil microbial communities from Buena Vista Peninsula, Colon Province, Panama.</title>
        <authorList>
            <person name="Bouskill N."/>
        </authorList>
    </citation>
    <scope>NUCLEOTIDE SEQUENCE [LARGE SCALE GENOMIC DNA]</scope>
    <source>
        <strain evidence="3 4">AC80</strain>
    </source>
</reference>
<keyword evidence="4" id="KW-1185">Reference proteome</keyword>
<feature type="chain" id="PRO_5046390448" description="Adenylate cyclase" evidence="2">
    <location>
        <begin position="26"/>
        <end position="132"/>
    </location>
</feature>
<protein>
    <recommendedName>
        <fullName evidence="5">Adenylate cyclase</fullName>
    </recommendedName>
</protein>
<gene>
    <name evidence="3" type="ORF">M2272_003034</name>
</gene>
<evidence type="ECO:0000256" key="2">
    <source>
        <dbReference type="SAM" id="SignalP"/>
    </source>
</evidence>
<name>A0ABT6L0B9_9MYCO</name>
<feature type="compositionally biased region" description="Polar residues" evidence="1">
    <location>
        <begin position="87"/>
        <end position="132"/>
    </location>
</feature>
<organism evidence="3 4">
    <name type="scientific">Mycolicibacterium frederiksbergense</name>
    <dbReference type="NCBI Taxonomy" id="117567"/>
    <lineage>
        <taxon>Bacteria</taxon>
        <taxon>Bacillati</taxon>
        <taxon>Actinomycetota</taxon>
        <taxon>Actinomycetes</taxon>
        <taxon>Mycobacteriales</taxon>
        <taxon>Mycobacteriaceae</taxon>
        <taxon>Mycolicibacterium</taxon>
    </lineage>
</organism>
<dbReference type="Proteomes" id="UP001160130">
    <property type="component" value="Unassembled WGS sequence"/>
</dbReference>
<evidence type="ECO:0000313" key="4">
    <source>
        <dbReference type="Proteomes" id="UP001160130"/>
    </source>
</evidence>
<evidence type="ECO:0008006" key="5">
    <source>
        <dbReference type="Google" id="ProtNLM"/>
    </source>
</evidence>
<feature type="compositionally biased region" description="Polar residues" evidence="1">
    <location>
        <begin position="41"/>
        <end position="67"/>
    </location>
</feature>